<dbReference type="Proteomes" id="UP000250235">
    <property type="component" value="Unassembled WGS sequence"/>
</dbReference>
<evidence type="ECO:0000313" key="8">
    <source>
        <dbReference type="Proteomes" id="UP000250235"/>
    </source>
</evidence>
<dbReference type="GO" id="GO:0046983">
    <property type="term" value="F:protein dimerization activity"/>
    <property type="evidence" value="ECO:0007669"/>
    <property type="project" value="InterPro"/>
</dbReference>
<dbReference type="PANTHER" id="PTHR16223:SF136">
    <property type="entry name" value="TRANSCRIPTION FACTOR BHLH133-RELATED"/>
    <property type="match status" value="1"/>
</dbReference>
<evidence type="ECO:0000313" key="7">
    <source>
        <dbReference type="EMBL" id="KZV14482.1"/>
    </source>
</evidence>
<keyword evidence="8" id="KW-1185">Reference proteome</keyword>
<evidence type="ECO:0000256" key="4">
    <source>
        <dbReference type="ARBA" id="ARBA00023163"/>
    </source>
</evidence>
<accession>A0A2Z7A6L9</accession>
<name>A0A2Z7A6L9_9LAMI</name>
<feature type="domain" description="BHLH" evidence="6">
    <location>
        <begin position="194"/>
        <end position="243"/>
    </location>
</feature>
<dbReference type="EMBL" id="KV020501">
    <property type="protein sequence ID" value="KZV14482.1"/>
    <property type="molecule type" value="Genomic_DNA"/>
</dbReference>
<proteinExistence type="predicted"/>
<evidence type="ECO:0000256" key="5">
    <source>
        <dbReference type="ARBA" id="ARBA00023242"/>
    </source>
</evidence>
<dbReference type="CDD" id="cd11393">
    <property type="entry name" value="bHLH_AtbHLH_like"/>
    <property type="match status" value="1"/>
</dbReference>
<evidence type="ECO:0000256" key="3">
    <source>
        <dbReference type="ARBA" id="ARBA00023125"/>
    </source>
</evidence>
<dbReference type="GO" id="GO:0000981">
    <property type="term" value="F:DNA-binding transcription factor activity, RNA polymerase II-specific"/>
    <property type="evidence" value="ECO:0007669"/>
    <property type="project" value="TreeGrafter"/>
</dbReference>
<keyword evidence="4" id="KW-0804">Transcription</keyword>
<keyword evidence="5" id="KW-0539">Nucleus</keyword>
<dbReference type="InterPro" id="IPR036638">
    <property type="entry name" value="HLH_DNA-bd_sf"/>
</dbReference>
<dbReference type="SUPFAM" id="SSF47459">
    <property type="entry name" value="HLH, helix-loop-helix DNA-binding domain"/>
    <property type="match status" value="1"/>
</dbReference>
<gene>
    <name evidence="7" type="ORF">F511_43007</name>
</gene>
<evidence type="ECO:0000259" key="6">
    <source>
        <dbReference type="PROSITE" id="PS50888"/>
    </source>
</evidence>
<organism evidence="7 8">
    <name type="scientific">Dorcoceras hygrometricum</name>
    <dbReference type="NCBI Taxonomy" id="472368"/>
    <lineage>
        <taxon>Eukaryota</taxon>
        <taxon>Viridiplantae</taxon>
        <taxon>Streptophyta</taxon>
        <taxon>Embryophyta</taxon>
        <taxon>Tracheophyta</taxon>
        <taxon>Spermatophyta</taxon>
        <taxon>Magnoliopsida</taxon>
        <taxon>eudicotyledons</taxon>
        <taxon>Gunneridae</taxon>
        <taxon>Pentapetalae</taxon>
        <taxon>asterids</taxon>
        <taxon>lamiids</taxon>
        <taxon>Lamiales</taxon>
        <taxon>Gesneriaceae</taxon>
        <taxon>Didymocarpoideae</taxon>
        <taxon>Trichosporeae</taxon>
        <taxon>Loxocarpinae</taxon>
        <taxon>Dorcoceras</taxon>
    </lineage>
</organism>
<sequence length="314" mass="35082">MNQGVVHGSQMVAAGSPNWWSVSNMATPPRHQHQPFLAAPPPPHNCFPNQFNDGQEFPDSWSQLLLGSEQVDEEAGCRSSTGTKQMQAKNMEKYYEEQLMNQIISNNYSCFADLKQDQNLENYGAGISKPFNFWAPQMLSASSPKSCVTDLSSEMFDFSHKTSEWKIVNRRDYSDPSYECNSTARGGANKKARIQPTSSQTTCKARKETVRDKITAIHQLVSPFGKTDTASVLLEALGYIRFLQNQIEALSQPYLGSVSRNLRNQLPLESDKREANKDLRSRGLCLVPVSCTFHLGSDNAADYWAPSPFAANIR</sequence>
<reference evidence="7 8" key="1">
    <citation type="journal article" date="2015" name="Proc. Natl. Acad. Sci. U.S.A.">
        <title>The resurrection genome of Boea hygrometrica: A blueprint for survival of dehydration.</title>
        <authorList>
            <person name="Xiao L."/>
            <person name="Yang G."/>
            <person name="Zhang L."/>
            <person name="Yang X."/>
            <person name="Zhao S."/>
            <person name="Ji Z."/>
            <person name="Zhou Q."/>
            <person name="Hu M."/>
            <person name="Wang Y."/>
            <person name="Chen M."/>
            <person name="Xu Y."/>
            <person name="Jin H."/>
            <person name="Xiao X."/>
            <person name="Hu G."/>
            <person name="Bao F."/>
            <person name="Hu Y."/>
            <person name="Wan P."/>
            <person name="Li L."/>
            <person name="Deng X."/>
            <person name="Kuang T."/>
            <person name="Xiang C."/>
            <person name="Zhu J.K."/>
            <person name="Oliver M.J."/>
            <person name="He Y."/>
        </authorList>
    </citation>
    <scope>NUCLEOTIDE SEQUENCE [LARGE SCALE GENOMIC DNA]</scope>
    <source>
        <strain evidence="8">cv. XS01</strain>
    </source>
</reference>
<keyword evidence="2" id="KW-0805">Transcription regulation</keyword>
<evidence type="ECO:0000256" key="1">
    <source>
        <dbReference type="ARBA" id="ARBA00004123"/>
    </source>
</evidence>
<dbReference type="InterPro" id="IPR045239">
    <property type="entry name" value="bHLH95_bHLH"/>
</dbReference>
<keyword evidence="3" id="KW-0238">DNA-binding</keyword>
<evidence type="ECO:0000256" key="2">
    <source>
        <dbReference type="ARBA" id="ARBA00023015"/>
    </source>
</evidence>
<dbReference type="AlphaFoldDB" id="A0A2Z7A6L9"/>
<protein>
    <submittedName>
        <fullName evidence="7">Transcription factor</fullName>
    </submittedName>
</protein>
<dbReference type="GO" id="GO:0000978">
    <property type="term" value="F:RNA polymerase II cis-regulatory region sequence-specific DNA binding"/>
    <property type="evidence" value="ECO:0007669"/>
    <property type="project" value="TreeGrafter"/>
</dbReference>
<dbReference type="PROSITE" id="PS50888">
    <property type="entry name" value="BHLH"/>
    <property type="match status" value="1"/>
</dbReference>
<dbReference type="PANTHER" id="PTHR16223">
    <property type="entry name" value="TRANSCRIPTION FACTOR BHLH83-RELATED"/>
    <property type="match status" value="1"/>
</dbReference>
<dbReference type="Gene3D" id="4.10.280.10">
    <property type="entry name" value="Helix-loop-helix DNA-binding domain"/>
    <property type="match status" value="1"/>
</dbReference>
<dbReference type="GO" id="GO:0005634">
    <property type="term" value="C:nucleus"/>
    <property type="evidence" value="ECO:0007669"/>
    <property type="project" value="UniProtKB-SubCell"/>
</dbReference>
<comment type="subcellular location">
    <subcellularLocation>
        <location evidence="1">Nucleus</location>
    </subcellularLocation>
</comment>
<dbReference type="InterPro" id="IPR011598">
    <property type="entry name" value="bHLH_dom"/>
</dbReference>
<dbReference type="OrthoDB" id="878719at2759"/>
<dbReference type="InterPro" id="IPR045843">
    <property type="entry name" value="IND-like"/>
</dbReference>